<dbReference type="Proteomes" id="UP000176037">
    <property type="component" value="Unassembled WGS sequence"/>
</dbReference>
<gene>
    <name evidence="11" type="ORF">BFC17_09735</name>
</gene>
<protein>
    <recommendedName>
        <fullName evidence="8">Bacterioferritin-associated ferredoxin</fullName>
    </recommendedName>
</protein>
<feature type="domain" description="BFD-like [2Fe-2S]-binding" evidence="10">
    <location>
        <begin position="2"/>
        <end position="51"/>
    </location>
</feature>
<comment type="caution">
    <text evidence="11">The sequence shown here is derived from an EMBL/GenBank/DDBJ whole genome shotgun (WGS) entry which is preliminary data.</text>
</comment>
<evidence type="ECO:0000256" key="1">
    <source>
        <dbReference type="ARBA" id="ARBA00022448"/>
    </source>
</evidence>
<dbReference type="PANTHER" id="PTHR37424">
    <property type="entry name" value="BACTERIOFERRITIN-ASSOCIATED FERREDOXIN"/>
    <property type="match status" value="1"/>
</dbReference>
<dbReference type="AlphaFoldDB" id="A0A1E8FJJ2"/>
<comment type="cofactor">
    <cofactor evidence="7">
        <name>[2Fe-2S] cluster</name>
        <dbReference type="ChEBI" id="CHEBI:190135"/>
    </cofactor>
</comment>
<sequence>MYVCMCYGVTDTAIRQAVTSNGVGNIRDLREQLQLGSQCGKCIQMAQQIIDATIIDESLFKDVG</sequence>
<dbReference type="OrthoDB" id="9815350at2"/>
<dbReference type="GO" id="GO:0051537">
    <property type="term" value="F:2 iron, 2 sulfur cluster binding"/>
    <property type="evidence" value="ECO:0007669"/>
    <property type="project" value="UniProtKB-KW"/>
</dbReference>
<dbReference type="RefSeq" id="WP_070174944.1">
    <property type="nucleotide sequence ID" value="NZ_BMJR01000004.1"/>
</dbReference>
<keyword evidence="1" id="KW-0813">Transport</keyword>
<name>A0A1E8FJJ2_9ALTE</name>
<evidence type="ECO:0000256" key="7">
    <source>
        <dbReference type="ARBA" id="ARBA00034078"/>
    </source>
</evidence>
<dbReference type="InterPro" id="IPR007419">
    <property type="entry name" value="BFD-like_2Fe2S-bd_dom"/>
</dbReference>
<dbReference type="Gene3D" id="1.10.10.1100">
    <property type="entry name" value="BFD-like [2Fe-2S]-binding domain"/>
    <property type="match status" value="1"/>
</dbReference>
<dbReference type="GO" id="GO:0046872">
    <property type="term" value="F:metal ion binding"/>
    <property type="evidence" value="ECO:0007669"/>
    <property type="project" value="UniProtKB-KW"/>
</dbReference>
<keyword evidence="4" id="KW-0249">Electron transport</keyword>
<evidence type="ECO:0000256" key="5">
    <source>
        <dbReference type="ARBA" id="ARBA00023004"/>
    </source>
</evidence>
<evidence type="ECO:0000259" key="10">
    <source>
        <dbReference type="Pfam" id="PF04324"/>
    </source>
</evidence>
<evidence type="ECO:0000256" key="2">
    <source>
        <dbReference type="ARBA" id="ARBA00022714"/>
    </source>
</evidence>
<evidence type="ECO:0000256" key="9">
    <source>
        <dbReference type="ARBA" id="ARBA00046332"/>
    </source>
</evidence>
<dbReference type="InterPro" id="IPR041854">
    <property type="entry name" value="BFD-like_2Fe2S-bd_dom_sf"/>
</dbReference>
<proteinExistence type="inferred from homology"/>
<evidence type="ECO:0000256" key="8">
    <source>
        <dbReference type="ARBA" id="ARBA00039386"/>
    </source>
</evidence>
<keyword evidence="5" id="KW-0408">Iron</keyword>
<dbReference type="PANTHER" id="PTHR37424:SF1">
    <property type="entry name" value="BACTERIOFERRITIN-ASSOCIATED FERREDOXIN"/>
    <property type="match status" value="1"/>
</dbReference>
<keyword evidence="12" id="KW-1185">Reference proteome</keyword>
<evidence type="ECO:0000256" key="6">
    <source>
        <dbReference type="ARBA" id="ARBA00023014"/>
    </source>
</evidence>
<keyword evidence="2" id="KW-0001">2Fe-2S</keyword>
<dbReference type="Pfam" id="PF04324">
    <property type="entry name" value="Fer2_BFD"/>
    <property type="match status" value="1"/>
</dbReference>
<keyword evidence="6" id="KW-0411">Iron-sulfur</keyword>
<dbReference type="EMBL" id="MJIC01000004">
    <property type="protein sequence ID" value="OFI36100.1"/>
    <property type="molecule type" value="Genomic_DNA"/>
</dbReference>
<evidence type="ECO:0000256" key="3">
    <source>
        <dbReference type="ARBA" id="ARBA00022723"/>
    </source>
</evidence>
<dbReference type="STRING" id="1856405.BFC17_09735"/>
<keyword evidence="3" id="KW-0479">Metal-binding</keyword>
<dbReference type="CDD" id="cd19945">
    <property type="entry name" value="Fer2_BFD"/>
    <property type="match status" value="1"/>
</dbReference>
<evidence type="ECO:0000313" key="11">
    <source>
        <dbReference type="EMBL" id="OFI36100.1"/>
    </source>
</evidence>
<accession>A0A1E8FJJ2</accession>
<organism evidence="11 12">
    <name type="scientific">Alteromonas lipolytica</name>
    <dbReference type="NCBI Taxonomy" id="1856405"/>
    <lineage>
        <taxon>Bacteria</taxon>
        <taxon>Pseudomonadati</taxon>
        <taxon>Pseudomonadota</taxon>
        <taxon>Gammaproteobacteria</taxon>
        <taxon>Alteromonadales</taxon>
        <taxon>Alteromonadaceae</taxon>
        <taxon>Alteromonas/Salinimonas group</taxon>
        <taxon>Alteromonas</taxon>
    </lineage>
</organism>
<evidence type="ECO:0000256" key="4">
    <source>
        <dbReference type="ARBA" id="ARBA00022982"/>
    </source>
</evidence>
<evidence type="ECO:0000313" key="12">
    <source>
        <dbReference type="Proteomes" id="UP000176037"/>
    </source>
</evidence>
<comment type="similarity">
    <text evidence="9">Belongs to the Bfd family.</text>
</comment>
<dbReference type="InterPro" id="IPR052371">
    <property type="entry name" value="BFD-associated_ferredoxin"/>
</dbReference>
<reference evidence="11 12" key="1">
    <citation type="submission" date="2016-09" db="EMBL/GenBank/DDBJ databases">
        <title>Alteromonas lipolytica, a new species isolated from sea water.</title>
        <authorList>
            <person name="Wu Y.-H."/>
            <person name="Cheng H."/>
            <person name="Xu X.-W."/>
        </authorList>
    </citation>
    <scope>NUCLEOTIDE SEQUENCE [LARGE SCALE GENOMIC DNA]</scope>
    <source>
        <strain evidence="11 12">JW12</strain>
    </source>
</reference>